<dbReference type="EMBL" id="JXCQ01000028">
    <property type="protein sequence ID" value="KIR21331.1"/>
    <property type="molecule type" value="Genomic_DNA"/>
</dbReference>
<reference evidence="1 2" key="1">
    <citation type="submission" date="2015-01" db="EMBL/GenBank/DDBJ databases">
        <title>Genome sequence of the beneficial rhizobacterium Pseudomonas fluorescens 2-79.</title>
        <authorList>
            <person name="Thuermer A."/>
            <person name="Daniel R."/>
        </authorList>
    </citation>
    <scope>NUCLEOTIDE SEQUENCE [LARGE SCALE GENOMIC DNA]</scope>
    <source>
        <strain evidence="1 2">2-79</strain>
    </source>
</reference>
<evidence type="ECO:0000313" key="2">
    <source>
        <dbReference type="Proteomes" id="UP000032210"/>
    </source>
</evidence>
<evidence type="ECO:0000313" key="1">
    <source>
        <dbReference type="EMBL" id="KIR21331.1"/>
    </source>
</evidence>
<name>A0A0D0TCS0_PSEFL</name>
<organism evidence="1 2">
    <name type="scientific">Pseudomonas fluorescens</name>
    <dbReference type="NCBI Taxonomy" id="294"/>
    <lineage>
        <taxon>Bacteria</taxon>
        <taxon>Pseudomonadati</taxon>
        <taxon>Pseudomonadota</taxon>
        <taxon>Gammaproteobacteria</taxon>
        <taxon>Pseudomonadales</taxon>
        <taxon>Pseudomonadaceae</taxon>
        <taxon>Pseudomonas</taxon>
    </lineage>
</organism>
<dbReference type="PATRIC" id="fig|294.125.peg.3371"/>
<sequence length="165" mass="18466">MTAGISTRTPQQALAALLDLHQPKRLLLVGTSQFPALEAFKTAHPDVHVSVAAPGPLPAELATQRFDLALVVDCLEHLPKPQGLTLLGGIRNLNASRIAVLVDLGACDWKETDFFSLALQAGERFQRDEQVLTLFIYDLLDYKQVPDWLNARFWANPENFGKYWW</sequence>
<dbReference type="InterPro" id="IPR046199">
    <property type="entry name" value="DUF6231"/>
</dbReference>
<accession>A0A0D0TCS0</accession>
<dbReference type="Pfam" id="PF19742">
    <property type="entry name" value="DUF6231"/>
    <property type="match status" value="1"/>
</dbReference>
<dbReference type="Proteomes" id="UP000032210">
    <property type="component" value="Unassembled WGS sequence"/>
</dbReference>
<dbReference type="RefSeq" id="WP_043049652.1">
    <property type="nucleotide sequence ID" value="NZ_JXCQ01000028.1"/>
</dbReference>
<comment type="caution">
    <text evidence="1">The sequence shown here is derived from an EMBL/GenBank/DDBJ whole genome shotgun (WGS) entry which is preliminary data.</text>
</comment>
<gene>
    <name evidence="1" type="ORF">PFLU3_32850</name>
</gene>
<dbReference type="AlphaFoldDB" id="A0A0D0TCS0"/>
<proteinExistence type="predicted"/>
<protein>
    <submittedName>
        <fullName evidence="1">Uncharacterized protein</fullName>
    </submittedName>
</protein>